<dbReference type="Gene3D" id="2.160.20.80">
    <property type="entry name" value="E3 ubiquitin-protein ligase SopA"/>
    <property type="match status" value="3"/>
</dbReference>
<keyword evidence="2" id="KW-1185">Reference proteome</keyword>
<dbReference type="PANTHER" id="PTHR14136:SF17">
    <property type="entry name" value="BTB_POZ DOMAIN-CONTAINING PROTEIN KCTD9"/>
    <property type="match status" value="1"/>
</dbReference>
<evidence type="ECO:0000313" key="1">
    <source>
        <dbReference type="EMBL" id="GAA1990797.1"/>
    </source>
</evidence>
<dbReference type="EMBL" id="BAAAQM010000044">
    <property type="protein sequence ID" value="GAA1990797.1"/>
    <property type="molecule type" value="Genomic_DNA"/>
</dbReference>
<dbReference type="PANTHER" id="PTHR14136">
    <property type="entry name" value="BTB_POZ DOMAIN-CONTAINING PROTEIN KCTD9"/>
    <property type="match status" value="1"/>
</dbReference>
<evidence type="ECO:0008006" key="3">
    <source>
        <dbReference type="Google" id="ProtNLM"/>
    </source>
</evidence>
<sequence>MSAATPFRGKWRVRDDVHDYVLRIDGTLGSGTALLLYRVGGTYNGFEYVYCALQSDTAEPTQPSGLADCYLSPVPYSGNAYKANGVGNTSPTAQQKAVKFLFKDDYGEKTTDFAAAEGPKNGLFGLWAYTSGGQYWGWTTANQPPTSYVYSARVDVPSASHARTWLNNVVPQGADYSWVDISGEDYTGISMVGAKFPGADLSKADFRGSDLSTADFRNVHTVAGANLTGMTLAGAVFTGVDLSGIDFTGSNLSGADFRGVKSLHGTVFTDTDLTNAHFENLDLTGMVFSGATLPGVHFNGTNLSQTTFSDSADKKADLSAVDFTVSKTIHGARFSCELLDSDLSGMDLKDVDFTGAILKGTNFHGCDLRPATFSSPPTWSDDANHLTNLSQAVVDYSTLGLNWSFMNLIEAKILNRPKDLTGLNAQSSLMQGWELSSHNLADAILSDTNLCGATLSYCNFKLAKMDGAQLQKYDASDRAAVLTGSQMEDVNLSGANLTGTSLSGVYLYGQSASLSKAIVQDTDFSGAYLEGAAFRSVADNQCEGVNFDYACLVNADFTGTKLITSPNGESVHMNKACLQGANFTDAQLYGADLSAAAVDENPGVIMVTIPTSWPDEGKGETVPIEYSQGTIGIETATNSSTTCPAGSLGPCSGAALHSDQAPRKWPVKQ</sequence>
<dbReference type="RefSeq" id="WP_344660756.1">
    <property type="nucleotide sequence ID" value="NZ_BAAAQM010000044.1"/>
</dbReference>
<gene>
    <name evidence="1" type="ORF">GCM10009838_62620</name>
</gene>
<dbReference type="InterPro" id="IPR001646">
    <property type="entry name" value="5peptide_repeat"/>
</dbReference>
<name>A0ABN2SQS1_9ACTN</name>
<organism evidence="1 2">
    <name type="scientific">Catenulispora subtropica</name>
    <dbReference type="NCBI Taxonomy" id="450798"/>
    <lineage>
        <taxon>Bacteria</taxon>
        <taxon>Bacillati</taxon>
        <taxon>Actinomycetota</taxon>
        <taxon>Actinomycetes</taxon>
        <taxon>Catenulisporales</taxon>
        <taxon>Catenulisporaceae</taxon>
        <taxon>Catenulispora</taxon>
    </lineage>
</organism>
<reference evidence="1 2" key="1">
    <citation type="journal article" date="2019" name="Int. J. Syst. Evol. Microbiol.">
        <title>The Global Catalogue of Microorganisms (GCM) 10K type strain sequencing project: providing services to taxonomists for standard genome sequencing and annotation.</title>
        <authorList>
            <consortium name="The Broad Institute Genomics Platform"/>
            <consortium name="The Broad Institute Genome Sequencing Center for Infectious Disease"/>
            <person name="Wu L."/>
            <person name="Ma J."/>
        </authorList>
    </citation>
    <scope>NUCLEOTIDE SEQUENCE [LARGE SCALE GENOMIC DNA]</scope>
    <source>
        <strain evidence="1 2">JCM 16013</strain>
    </source>
</reference>
<dbReference type="Proteomes" id="UP001499854">
    <property type="component" value="Unassembled WGS sequence"/>
</dbReference>
<dbReference type="SUPFAM" id="SSF141571">
    <property type="entry name" value="Pentapeptide repeat-like"/>
    <property type="match status" value="2"/>
</dbReference>
<evidence type="ECO:0000313" key="2">
    <source>
        <dbReference type="Proteomes" id="UP001499854"/>
    </source>
</evidence>
<proteinExistence type="predicted"/>
<accession>A0ABN2SQS1</accession>
<comment type="caution">
    <text evidence="1">The sequence shown here is derived from an EMBL/GenBank/DDBJ whole genome shotgun (WGS) entry which is preliminary data.</text>
</comment>
<dbReference type="Pfam" id="PF00805">
    <property type="entry name" value="Pentapeptide"/>
    <property type="match status" value="7"/>
</dbReference>
<dbReference type="InterPro" id="IPR051082">
    <property type="entry name" value="Pentapeptide-BTB/POZ_domain"/>
</dbReference>
<protein>
    <recommendedName>
        <fullName evidence="3">Pentapeptide repeat protein</fullName>
    </recommendedName>
</protein>